<dbReference type="Proteomes" id="UP001221142">
    <property type="component" value="Unassembled WGS sequence"/>
</dbReference>
<feature type="compositionally biased region" description="Basic residues" evidence="1">
    <location>
        <begin position="96"/>
        <end position="110"/>
    </location>
</feature>
<feature type="compositionally biased region" description="Basic and acidic residues" evidence="1">
    <location>
        <begin position="60"/>
        <end position="69"/>
    </location>
</feature>
<evidence type="ECO:0000313" key="3">
    <source>
        <dbReference type="Proteomes" id="UP001221142"/>
    </source>
</evidence>
<feature type="compositionally biased region" description="Polar residues" evidence="1">
    <location>
        <begin position="81"/>
        <end position="93"/>
    </location>
</feature>
<evidence type="ECO:0000313" key="2">
    <source>
        <dbReference type="EMBL" id="KAJ7618645.1"/>
    </source>
</evidence>
<organism evidence="2 3">
    <name type="scientific">Roridomyces roridus</name>
    <dbReference type="NCBI Taxonomy" id="1738132"/>
    <lineage>
        <taxon>Eukaryota</taxon>
        <taxon>Fungi</taxon>
        <taxon>Dikarya</taxon>
        <taxon>Basidiomycota</taxon>
        <taxon>Agaricomycotina</taxon>
        <taxon>Agaricomycetes</taxon>
        <taxon>Agaricomycetidae</taxon>
        <taxon>Agaricales</taxon>
        <taxon>Marasmiineae</taxon>
        <taxon>Mycenaceae</taxon>
        <taxon>Roridomyces</taxon>
    </lineage>
</organism>
<keyword evidence="3" id="KW-1185">Reference proteome</keyword>
<feature type="region of interest" description="Disordered" evidence="1">
    <location>
        <begin position="46"/>
        <end position="110"/>
    </location>
</feature>
<comment type="caution">
    <text evidence="2">The sequence shown here is derived from an EMBL/GenBank/DDBJ whole genome shotgun (WGS) entry which is preliminary data.</text>
</comment>
<gene>
    <name evidence="2" type="ORF">FB45DRAFT_1063256</name>
</gene>
<protein>
    <submittedName>
        <fullName evidence="2">Uncharacterized protein</fullName>
    </submittedName>
</protein>
<dbReference type="AlphaFoldDB" id="A0AAD7BEI0"/>
<name>A0AAD7BEI0_9AGAR</name>
<dbReference type="EMBL" id="JARKIF010000019">
    <property type="protein sequence ID" value="KAJ7618645.1"/>
    <property type="molecule type" value="Genomic_DNA"/>
</dbReference>
<accession>A0AAD7BEI0</accession>
<evidence type="ECO:0000256" key="1">
    <source>
        <dbReference type="SAM" id="MobiDB-lite"/>
    </source>
</evidence>
<proteinExistence type="predicted"/>
<reference evidence="2" key="1">
    <citation type="submission" date="2023-03" db="EMBL/GenBank/DDBJ databases">
        <title>Massive genome expansion in bonnet fungi (Mycena s.s.) driven by repeated elements and novel gene families across ecological guilds.</title>
        <authorList>
            <consortium name="Lawrence Berkeley National Laboratory"/>
            <person name="Harder C.B."/>
            <person name="Miyauchi S."/>
            <person name="Viragh M."/>
            <person name="Kuo A."/>
            <person name="Thoen E."/>
            <person name="Andreopoulos B."/>
            <person name="Lu D."/>
            <person name="Skrede I."/>
            <person name="Drula E."/>
            <person name="Henrissat B."/>
            <person name="Morin E."/>
            <person name="Kohler A."/>
            <person name="Barry K."/>
            <person name="LaButti K."/>
            <person name="Morin E."/>
            <person name="Salamov A."/>
            <person name="Lipzen A."/>
            <person name="Mereny Z."/>
            <person name="Hegedus B."/>
            <person name="Baldrian P."/>
            <person name="Stursova M."/>
            <person name="Weitz H."/>
            <person name="Taylor A."/>
            <person name="Grigoriev I.V."/>
            <person name="Nagy L.G."/>
            <person name="Martin F."/>
            <person name="Kauserud H."/>
        </authorList>
    </citation>
    <scope>NUCLEOTIDE SEQUENCE</scope>
    <source>
        <strain evidence="2">9284</strain>
    </source>
</reference>
<feature type="region of interest" description="Disordered" evidence="1">
    <location>
        <begin position="1"/>
        <end position="20"/>
    </location>
</feature>
<sequence>MIHQSLPPASMSSPITCPRGPLMTFPHSTLDITSSLCIRVATIRKLHAPPADDETGSTSETREDPDRSVRGYRRRLHGASLLSSNTDAQSSCITRTLRKHNRRRRSTVGN</sequence>